<name>A0A1E3VTA9_9HYPH</name>
<reference evidence="2 3" key="1">
    <citation type="journal article" date="2016" name="Environ. Microbiol.">
        <title>New Methyloceanibacter diversity from North Sea sediments includes methanotroph containing solely the soluble methane monooxygenase.</title>
        <authorList>
            <person name="Vekeman B."/>
            <person name="Kerckhof F.M."/>
            <person name="Cremers G."/>
            <person name="de Vos P."/>
            <person name="Vandamme P."/>
            <person name="Boon N."/>
            <person name="Op den Camp H.J."/>
            <person name="Heylen K."/>
        </authorList>
    </citation>
    <scope>NUCLEOTIDE SEQUENCE [LARGE SCALE GENOMIC DNA]</scope>
    <source>
        <strain evidence="2 3">R-67177</strain>
    </source>
</reference>
<evidence type="ECO:0000256" key="1">
    <source>
        <dbReference type="SAM" id="SignalP"/>
    </source>
</evidence>
<accession>A0A1E3VTA9</accession>
<protein>
    <recommendedName>
        <fullName evidence="4">DUF995 domain-containing protein</fullName>
    </recommendedName>
</protein>
<dbReference type="EMBL" id="LPWD01000455">
    <property type="protein sequence ID" value="ODR96780.1"/>
    <property type="molecule type" value="Genomic_DNA"/>
</dbReference>
<feature type="chain" id="PRO_5009138612" description="DUF995 domain-containing protein" evidence="1">
    <location>
        <begin position="23"/>
        <end position="115"/>
    </location>
</feature>
<keyword evidence="3" id="KW-1185">Reference proteome</keyword>
<dbReference type="OrthoDB" id="8449017at2"/>
<evidence type="ECO:0000313" key="2">
    <source>
        <dbReference type="EMBL" id="ODR96780.1"/>
    </source>
</evidence>
<organism evidence="2 3">
    <name type="scientific">Methyloceanibacter marginalis</name>
    <dbReference type="NCBI Taxonomy" id="1774971"/>
    <lineage>
        <taxon>Bacteria</taxon>
        <taxon>Pseudomonadati</taxon>
        <taxon>Pseudomonadota</taxon>
        <taxon>Alphaproteobacteria</taxon>
        <taxon>Hyphomicrobiales</taxon>
        <taxon>Hyphomicrobiaceae</taxon>
        <taxon>Methyloceanibacter</taxon>
    </lineage>
</organism>
<dbReference type="Proteomes" id="UP000095042">
    <property type="component" value="Unassembled WGS sequence"/>
</dbReference>
<keyword evidence="1" id="KW-0732">Signal</keyword>
<dbReference type="RefSeq" id="WP_069625048.1">
    <property type="nucleotide sequence ID" value="NZ_LPWD01000455.1"/>
</dbReference>
<gene>
    <name evidence="2" type="ORF">AUC71_04230</name>
</gene>
<comment type="caution">
    <text evidence="2">The sequence shown here is derived from an EMBL/GenBank/DDBJ whole genome shotgun (WGS) entry which is preliminary data.</text>
</comment>
<feature type="signal peptide" evidence="1">
    <location>
        <begin position="1"/>
        <end position="22"/>
    </location>
</feature>
<evidence type="ECO:0000313" key="3">
    <source>
        <dbReference type="Proteomes" id="UP000095042"/>
    </source>
</evidence>
<proteinExistence type="predicted"/>
<sequence length="115" mass="12326">MLKRTFATAALVVALSADAALAAASDFVGKYETTDTDGKPMEITLAENGAATGKRADESLTGNWKTAKKNDNIAVIRWKDGWVSRITKSGDAYSKVAFKKGKPDEAKKSDITKVE</sequence>
<dbReference type="AlphaFoldDB" id="A0A1E3VTA9"/>
<evidence type="ECO:0008006" key="4">
    <source>
        <dbReference type="Google" id="ProtNLM"/>
    </source>
</evidence>